<feature type="compositionally biased region" description="Polar residues" evidence="1">
    <location>
        <begin position="16"/>
        <end position="26"/>
    </location>
</feature>
<dbReference type="AlphaFoldDB" id="A0A381XA65"/>
<feature type="region of interest" description="Disordered" evidence="1">
    <location>
        <begin position="1"/>
        <end position="47"/>
    </location>
</feature>
<evidence type="ECO:0000313" key="3">
    <source>
        <dbReference type="EMBL" id="SVA61624.1"/>
    </source>
</evidence>
<protein>
    <submittedName>
        <fullName evidence="3">Uncharacterized protein</fullName>
    </submittedName>
</protein>
<keyword evidence="2" id="KW-0472">Membrane</keyword>
<dbReference type="EMBL" id="UINC01014453">
    <property type="protein sequence ID" value="SVA61624.1"/>
    <property type="molecule type" value="Genomic_DNA"/>
</dbReference>
<gene>
    <name evidence="3" type="ORF">METZ01_LOCUS114478</name>
</gene>
<organism evidence="3">
    <name type="scientific">marine metagenome</name>
    <dbReference type="NCBI Taxonomy" id="408172"/>
    <lineage>
        <taxon>unclassified sequences</taxon>
        <taxon>metagenomes</taxon>
        <taxon>ecological metagenomes</taxon>
    </lineage>
</organism>
<name>A0A381XA65_9ZZZZ</name>
<feature type="compositionally biased region" description="Low complexity" evidence="1">
    <location>
        <begin position="35"/>
        <end position="47"/>
    </location>
</feature>
<accession>A0A381XA65</accession>
<evidence type="ECO:0000256" key="1">
    <source>
        <dbReference type="SAM" id="MobiDB-lite"/>
    </source>
</evidence>
<keyword evidence="2" id="KW-0812">Transmembrane</keyword>
<feature type="transmembrane region" description="Helical" evidence="2">
    <location>
        <begin position="79"/>
        <end position="96"/>
    </location>
</feature>
<sequence length="97" mass="10893">MPKNNQKPKSRKNRRASTPNVFVQNRNVEDEDQSAQDTSATTTDITTPRTRVRVERATRSASVRSEIYTRSQSAELKKLAGLTFGIIIVLSVLTFVL</sequence>
<reference evidence="3" key="1">
    <citation type="submission" date="2018-05" db="EMBL/GenBank/DDBJ databases">
        <authorList>
            <person name="Lanie J.A."/>
            <person name="Ng W.-L."/>
            <person name="Kazmierczak K.M."/>
            <person name="Andrzejewski T.M."/>
            <person name="Davidsen T.M."/>
            <person name="Wayne K.J."/>
            <person name="Tettelin H."/>
            <person name="Glass J.I."/>
            <person name="Rusch D."/>
            <person name="Podicherti R."/>
            <person name="Tsui H.-C.T."/>
            <person name="Winkler M.E."/>
        </authorList>
    </citation>
    <scope>NUCLEOTIDE SEQUENCE</scope>
</reference>
<evidence type="ECO:0000256" key="2">
    <source>
        <dbReference type="SAM" id="Phobius"/>
    </source>
</evidence>
<keyword evidence="2" id="KW-1133">Transmembrane helix</keyword>
<proteinExistence type="predicted"/>
<feature type="compositionally biased region" description="Basic residues" evidence="1">
    <location>
        <begin position="1"/>
        <end position="15"/>
    </location>
</feature>